<dbReference type="NCBIfam" id="NF045933">
    <property type="entry name" value="MSC_0622_gamma"/>
    <property type="match status" value="1"/>
</dbReference>
<proteinExistence type="inferred from homology"/>
<dbReference type="GO" id="GO:0046933">
    <property type="term" value="F:proton-transporting ATP synthase activity, rotational mechanism"/>
    <property type="evidence" value="ECO:0007669"/>
    <property type="project" value="InterPro"/>
</dbReference>
<sequence>MYLKELETKRNNLENVKTKVNNDKNILLINIMKMSKKMAFYIQNAMLNRDLITSLNQKYDLDSSLIELENPFLQKEKAHKFRNIFIKEKQLWIYVTEVQKYSTDSYTRYENKILKLTKKVKADFITIGDKALDFCKKHKFNVLLNISEQEKNDDLSSSLVQVVKALYVEQNYSKVFFVINTNKSYDEPFQILPLKSFNLGKLADVEENKSMLVDVSNYKIYPDIEKFIDAQINIFLENSIHSLMIESSFYNAKNNLVINNKASKKLNDEITKVSKKMLMAKREEEVEEIVMLTRKNKSIFDEGADNE</sequence>
<dbReference type="InterPro" id="IPR035968">
    <property type="entry name" value="ATP_synth_F1_ATPase_gsu"/>
</dbReference>
<dbReference type="GO" id="GO:0045259">
    <property type="term" value="C:proton-transporting ATP synthase complex"/>
    <property type="evidence" value="ECO:0007669"/>
    <property type="project" value="UniProtKB-KW"/>
</dbReference>
<evidence type="ECO:0000256" key="3">
    <source>
        <dbReference type="ARBA" id="ARBA00022448"/>
    </source>
</evidence>
<comment type="subcellular location">
    <subcellularLocation>
        <location evidence="1">Membrane</location>
        <topology evidence="1">Peripheral membrane protein</topology>
    </subcellularLocation>
</comment>
<evidence type="ECO:0000256" key="6">
    <source>
        <dbReference type="ARBA" id="ARBA00023136"/>
    </source>
</evidence>
<dbReference type="RefSeq" id="WP_024544131.1">
    <property type="nucleotide sequence ID" value="NZ_BPLV01000001.1"/>
</dbReference>
<evidence type="ECO:0000256" key="1">
    <source>
        <dbReference type="ARBA" id="ARBA00004170"/>
    </source>
</evidence>
<name>A0A448ZYF5_METSV</name>
<evidence type="ECO:0000256" key="4">
    <source>
        <dbReference type="ARBA" id="ARBA00022781"/>
    </source>
</evidence>
<gene>
    <name evidence="9" type="ORF">NCTC10113_01180</name>
</gene>
<comment type="similarity">
    <text evidence="2">Belongs to the ATPase gamma chain family.</text>
</comment>
<dbReference type="AlphaFoldDB" id="A0A448ZYF5"/>
<keyword evidence="7" id="KW-0139">CF(1)</keyword>
<evidence type="ECO:0000313" key="9">
    <source>
        <dbReference type="EMBL" id="VEU56277.1"/>
    </source>
</evidence>
<accession>A0A448ZYF5</accession>
<protein>
    <submittedName>
        <fullName evidence="9">F0F1 ATP synthase subunit gamma</fullName>
    </submittedName>
</protein>
<dbReference type="SUPFAM" id="SSF52943">
    <property type="entry name" value="ATP synthase (F1-ATPase), gamma subunit"/>
    <property type="match status" value="1"/>
</dbReference>
<keyword evidence="5" id="KW-0406">Ion transport</keyword>
<keyword evidence="8" id="KW-0066">ATP synthesis</keyword>
<reference evidence="9" key="1">
    <citation type="submission" date="2019-01" db="EMBL/GenBank/DDBJ databases">
        <authorList>
            <consortium name="Pathogen Informatics"/>
        </authorList>
    </citation>
    <scope>NUCLEOTIDE SEQUENCE [LARGE SCALE GENOMIC DNA]</scope>
    <source>
        <strain evidence="9">NCTC10113</strain>
    </source>
</reference>
<keyword evidence="4" id="KW-0375">Hydrogen ion transport</keyword>
<evidence type="ECO:0000256" key="2">
    <source>
        <dbReference type="ARBA" id="ARBA00007681"/>
    </source>
</evidence>
<organism evidence="9">
    <name type="scientific">Metamycoplasma salivarium</name>
    <name type="common">Mycoplasma salivarium</name>
    <dbReference type="NCBI Taxonomy" id="2124"/>
    <lineage>
        <taxon>Bacteria</taxon>
        <taxon>Bacillati</taxon>
        <taxon>Mycoplasmatota</taxon>
        <taxon>Mycoplasmoidales</taxon>
        <taxon>Metamycoplasmataceae</taxon>
        <taxon>Metamycoplasma</taxon>
    </lineage>
</organism>
<evidence type="ECO:0000256" key="7">
    <source>
        <dbReference type="ARBA" id="ARBA00023196"/>
    </source>
</evidence>
<dbReference type="Gene3D" id="3.40.1380.10">
    <property type="match status" value="1"/>
</dbReference>
<dbReference type="EMBL" id="LR214939">
    <property type="protein sequence ID" value="VEU56277.1"/>
    <property type="molecule type" value="Genomic_DNA"/>
</dbReference>
<evidence type="ECO:0000256" key="8">
    <source>
        <dbReference type="ARBA" id="ARBA00023310"/>
    </source>
</evidence>
<keyword evidence="3" id="KW-0813">Transport</keyword>
<keyword evidence="6" id="KW-0472">Membrane</keyword>
<geneLocation type="plasmid" evidence="9">
    <name>2</name>
</geneLocation>
<evidence type="ECO:0000256" key="5">
    <source>
        <dbReference type="ARBA" id="ARBA00023065"/>
    </source>
</evidence>
<keyword evidence="9" id="KW-0614">Plasmid</keyword>